<evidence type="ECO:0000256" key="1">
    <source>
        <dbReference type="SAM" id="MobiDB-lite"/>
    </source>
</evidence>
<feature type="transmembrane region" description="Helical" evidence="2">
    <location>
        <begin position="740"/>
        <end position="757"/>
    </location>
</feature>
<keyword evidence="4" id="KW-1185">Reference proteome</keyword>
<reference evidence="3 4" key="1">
    <citation type="submission" date="2016-02" db="EMBL/GenBank/DDBJ databases">
        <title>Genome analysis of coral dinoflagellate symbionts highlights evolutionary adaptations to a symbiotic lifestyle.</title>
        <authorList>
            <person name="Aranda M."/>
            <person name="Li Y."/>
            <person name="Liew Y.J."/>
            <person name="Baumgarten S."/>
            <person name="Simakov O."/>
            <person name="Wilson M."/>
            <person name="Piel J."/>
            <person name="Ashoor H."/>
            <person name="Bougouffa S."/>
            <person name="Bajic V.B."/>
            <person name="Ryu T."/>
            <person name="Ravasi T."/>
            <person name="Bayer T."/>
            <person name="Micklem G."/>
            <person name="Kim H."/>
            <person name="Bhak J."/>
            <person name="Lajeunesse T.C."/>
            <person name="Voolstra C.R."/>
        </authorList>
    </citation>
    <scope>NUCLEOTIDE SEQUENCE [LARGE SCALE GENOMIC DNA]</scope>
    <source>
        <strain evidence="3 4">CCMP2467</strain>
    </source>
</reference>
<feature type="region of interest" description="Disordered" evidence="1">
    <location>
        <begin position="803"/>
        <end position="854"/>
    </location>
</feature>
<feature type="transmembrane region" description="Helical" evidence="2">
    <location>
        <begin position="69"/>
        <end position="92"/>
    </location>
</feature>
<feature type="transmembrane region" description="Helical" evidence="2">
    <location>
        <begin position="621"/>
        <end position="638"/>
    </location>
</feature>
<evidence type="ECO:0000256" key="2">
    <source>
        <dbReference type="SAM" id="Phobius"/>
    </source>
</evidence>
<gene>
    <name evidence="3" type="ORF">AK812_SmicGene28758</name>
</gene>
<dbReference type="EMBL" id="LSRX01000746">
    <property type="protein sequence ID" value="OLP89757.1"/>
    <property type="molecule type" value="Genomic_DNA"/>
</dbReference>
<evidence type="ECO:0000313" key="4">
    <source>
        <dbReference type="Proteomes" id="UP000186817"/>
    </source>
</evidence>
<feature type="transmembrane region" description="Helical" evidence="2">
    <location>
        <begin position="650"/>
        <end position="672"/>
    </location>
</feature>
<evidence type="ECO:0000313" key="3">
    <source>
        <dbReference type="EMBL" id="OLP89757.1"/>
    </source>
</evidence>
<organism evidence="3 4">
    <name type="scientific">Symbiodinium microadriaticum</name>
    <name type="common">Dinoflagellate</name>
    <name type="synonym">Zooxanthella microadriatica</name>
    <dbReference type="NCBI Taxonomy" id="2951"/>
    <lineage>
        <taxon>Eukaryota</taxon>
        <taxon>Sar</taxon>
        <taxon>Alveolata</taxon>
        <taxon>Dinophyceae</taxon>
        <taxon>Suessiales</taxon>
        <taxon>Symbiodiniaceae</taxon>
        <taxon>Symbiodinium</taxon>
    </lineage>
</organism>
<keyword evidence="2" id="KW-0812">Transmembrane</keyword>
<sequence>MLLDAGMMIRRENVELYKQGEWCSPVELFDTEAKFEVLKDKCLIEHPNSCVKRLQPLTLSPFAATQRHVTYTLLITFMVAVLVMNLVIAVILEGYEDGKESPASEVVDVCVKAFMSSANFREVGENGGWVEQRLAHSFPIRSSTAPEIRTVWILFHGVMGTAEQASLEDLDTVEEHMDKKQREKLRRKDGLAEGLSFATSKGKEGKGGAGKVPMKDLKQEVAALKLQTAFKGILRGKSNASLDKEKAKAKEAKDTDAAPSTTPVAKDAETHALGKSWLGPDQPVEGDGGLGQAASSALILCLGGLSPGTSKLQDAHGPFCGAPLEEAESPSVLRTSCVEGWLNCGFDAVDVEAAELSFVAACKADWSFMNVMVTPELWKSSPDRLHGSTWLAVARRAQSQPKAQGPTGWEVAMKRNTKARESALSMAARPLYSVCCVRYKEIKEEEPSTASGPQLLGFAEPSGGPYFILALLLDVNSLCRLDATCRLLHKRAAPSTQKGKLAAMPTAHREGCLELECDANRTPKAEISCLRRFLCWAGFFVPVCCEVCLHAKQGFNKSEILREEGLLPPQLDEFLTVAELICRVCLAQVLMFMVWQFGRALAHNKVCQFLSSFQHSTPSRLLPALALALFTLVIGLWGCNVGDEGLPAWALSYSHICDIFCHGIVASALMGLGFDVARAAREGWLLNLFKQFVLCQDTVEAHGVSGREGETEFGQFLTLSFHSTQSASEAHAGRKSLRDILRICFMWASFFFMLWAYTLSAYFPRVAPEWIGTFVDFVGRFCWAGISFWLVSSALSLRGGSADTSRCHRREGNPCQSGDLPTARPDAEDTAESVSQPVDDRFSQPLSPPHGRAQRATTCCDLKLVLSLYSHVASKAATRQERLRQLSRATMGPWRELGASAYRGMELERDGTFEQPESADIQTNSRKLTRVDWKGRFQHFKHNIPTFCTPFGGREITCVAHPDEVAYLRCRLCTDVVRASTQGVYLEVEVATNPDNLSMAVVDFEAGGCSSVTFSPDTGAVIRERKVREAPRKVEGAYIQPLPTVTTGRPFHGLMGLYLCKDRLAFFRRCEVPAAPVEGGAQSDSNTPPGLAGGRFFPPLRGRPEPDRTEMGPWETTGFVSDLDWAEGRRLTPCLAFRDEGAYCVRIVRIGATPPIDVQSASQPGSKIREQGWQTGRSFLLVVSKLHWSMMISAVACSKLDLRMLWSAQSILPLILFCCASLASTVRFKEEDVQVKEPTIRWHQSERCQEVKEFAPDPAVLKINLDLSKVWSALSGEALLAIQGIENMSWSMNLEIRKSVGFEEIELAVTSKTLLTGDLRGVVMSMPGIPTTAFRNVSFKAKAKDPRLPLLSLSAKVLKENGRNVLKFPKEDRDVNLQLEDLKVRGNGTYWSGTVARLTNLFSRVGAVNIKAFQQILAALIFRFVVNLANEAIPSELLGLMGSKDHGMLADLVMNVAFYGAGNPEDPELSLFVASRSLAIETSHAGLTDFVNGAFDGLRELGLSDDFEKSRQNLLKLAVEEELNTDINVSNFMAADFLDSHPNGWGPGISISVKMDMTGQAVDAWNAEESEAAGLEDLELANDFPDMPFMSFGESCLHNKSWIDSTRSCRNWALEARTLQGEKDVNDMAFEQSMQLFGSWVHMALKKAFPSLFRRPLEGQVLATAQQWKENCRYAMLSLPSGEWWTPLLAVYEVLQIYNPDVSELHDVWRNFRLVAMLRQTTYTHPVAGRMVAIGEGVKHGPSLRMSYAGKWHDLLKLVPPGLENQLERLRLGGRLNRACGADVHLRAQSSGTLRAAAQDSQRSG</sequence>
<dbReference type="OrthoDB" id="412974at2759"/>
<dbReference type="Proteomes" id="UP000186817">
    <property type="component" value="Unassembled WGS sequence"/>
</dbReference>
<proteinExistence type="predicted"/>
<feature type="region of interest" description="Disordered" evidence="1">
    <location>
        <begin position="242"/>
        <end position="264"/>
    </location>
</feature>
<feature type="compositionally biased region" description="Basic and acidic residues" evidence="1">
    <location>
        <begin position="242"/>
        <end position="256"/>
    </location>
</feature>
<protein>
    <submittedName>
        <fullName evidence="3">Uncharacterized protein</fullName>
    </submittedName>
</protein>
<feature type="transmembrane region" description="Helical" evidence="2">
    <location>
        <begin position="574"/>
        <end position="595"/>
    </location>
</feature>
<accession>A0A1Q9D3N6</accession>
<keyword evidence="2" id="KW-0472">Membrane</keyword>
<keyword evidence="2" id="KW-1133">Transmembrane helix</keyword>
<feature type="region of interest" description="Disordered" evidence="1">
    <location>
        <begin position="1077"/>
        <end position="1113"/>
    </location>
</feature>
<name>A0A1Q9D3N6_SYMMI</name>
<comment type="caution">
    <text evidence="3">The sequence shown here is derived from an EMBL/GenBank/DDBJ whole genome shotgun (WGS) entry which is preliminary data.</text>
</comment>